<keyword evidence="6" id="KW-1185">Reference proteome</keyword>
<keyword evidence="3" id="KW-1133">Transmembrane helix</keyword>
<gene>
    <name evidence="5" type="ORF">FD35_GL000962</name>
</gene>
<feature type="compositionally biased region" description="Polar residues" evidence="2">
    <location>
        <begin position="354"/>
        <end position="369"/>
    </location>
</feature>
<feature type="transmembrane region" description="Helical" evidence="3">
    <location>
        <begin position="21"/>
        <end position="42"/>
    </location>
</feature>
<evidence type="ECO:0000313" key="6">
    <source>
        <dbReference type="Proteomes" id="UP000051999"/>
    </source>
</evidence>
<organism evidence="5 6">
    <name type="scientific">Furfurilactobacillus rossiae DSM 15814</name>
    <dbReference type="NCBI Taxonomy" id="1114972"/>
    <lineage>
        <taxon>Bacteria</taxon>
        <taxon>Bacillati</taxon>
        <taxon>Bacillota</taxon>
        <taxon>Bacilli</taxon>
        <taxon>Lactobacillales</taxon>
        <taxon>Lactobacillaceae</taxon>
        <taxon>Furfurilactobacillus</taxon>
    </lineage>
</organism>
<proteinExistence type="inferred from homology"/>
<dbReference type="InterPro" id="IPR004474">
    <property type="entry name" value="LytR_CpsA_psr"/>
</dbReference>
<dbReference type="OrthoDB" id="27330at2"/>
<dbReference type="PANTHER" id="PTHR33392:SF6">
    <property type="entry name" value="POLYISOPRENYL-TEICHOIC ACID--PEPTIDOGLYCAN TEICHOIC ACID TRANSFERASE TAGU"/>
    <property type="match status" value="1"/>
</dbReference>
<dbReference type="AlphaFoldDB" id="A0A0R1RB87"/>
<dbReference type="Gene3D" id="3.40.630.190">
    <property type="entry name" value="LCP protein"/>
    <property type="match status" value="1"/>
</dbReference>
<sequence>MDSESQDNRMKRHQSKHRTRNIILAVVAVVVLSVGGYSYHVFSSVERSTSKMYSASGIKKSRNVSQLIKEQKPISILLLGTDVGALGRDSKVWAGGRTDSMMLVTINPKTQTTTMMSIPRDSLVVVSGHEDQFPTKINAAYYFGQTKSTIATVQNMFNVPVDYYGLLNMGGMEKLVNEVGGVDIVPPLTFTYEKQHFTKGKQIHVNGSQALKFTRMRYQDPESDYGRTLRQRIVIQALLKKGSKLNNLLNDKFIDSLASQSRTDLSLSDLMELAKSYRTATKHVVSDHVQGVSDDIAGQSFEILPQTEKQRVTNKLRKGLEMSAATTGPRFGEEVPAGMEAYVPDADFGETADTKSTWGHDTNTSSQYNKAYDRDNTGDLNPNYDANN</sequence>
<dbReference type="PATRIC" id="fig|1114972.6.peg.973"/>
<name>A0A0R1RB87_9LACO</name>
<comment type="caution">
    <text evidence="5">The sequence shown here is derived from an EMBL/GenBank/DDBJ whole genome shotgun (WGS) entry which is preliminary data.</text>
</comment>
<dbReference type="NCBIfam" id="TIGR00350">
    <property type="entry name" value="lytR_cpsA_psr"/>
    <property type="match status" value="1"/>
</dbReference>
<dbReference type="PANTHER" id="PTHR33392">
    <property type="entry name" value="POLYISOPRENYL-TEICHOIC ACID--PEPTIDOGLYCAN TEICHOIC ACID TRANSFERASE TAGU"/>
    <property type="match status" value="1"/>
</dbReference>
<dbReference type="InterPro" id="IPR050922">
    <property type="entry name" value="LytR/CpsA/Psr_CW_biosynth"/>
</dbReference>
<protein>
    <submittedName>
        <fullName evidence="5">Transcription regulator</fullName>
    </submittedName>
</protein>
<keyword evidence="3" id="KW-0812">Transmembrane</keyword>
<evidence type="ECO:0000259" key="4">
    <source>
        <dbReference type="Pfam" id="PF03816"/>
    </source>
</evidence>
<evidence type="ECO:0000256" key="2">
    <source>
        <dbReference type="SAM" id="MobiDB-lite"/>
    </source>
</evidence>
<evidence type="ECO:0000256" key="1">
    <source>
        <dbReference type="ARBA" id="ARBA00006068"/>
    </source>
</evidence>
<reference evidence="5 6" key="1">
    <citation type="journal article" date="2015" name="Genome Announc.">
        <title>Expanding the biotechnology potential of lactobacilli through comparative genomics of 213 strains and associated genera.</title>
        <authorList>
            <person name="Sun Z."/>
            <person name="Harris H.M."/>
            <person name="McCann A."/>
            <person name="Guo C."/>
            <person name="Argimon S."/>
            <person name="Zhang W."/>
            <person name="Yang X."/>
            <person name="Jeffery I.B."/>
            <person name="Cooney J.C."/>
            <person name="Kagawa T.F."/>
            <person name="Liu W."/>
            <person name="Song Y."/>
            <person name="Salvetti E."/>
            <person name="Wrobel A."/>
            <person name="Rasinkangas P."/>
            <person name="Parkhill J."/>
            <person name="Rea M.C."/>
            <person name="O'Sullivan O."/>
            <person name="Ritari J."/>
            <person name="Douillard F.P."/>
            <person name="Paul Ross R."/>
            <person name="Yang R."/>
            <person name="Briner A.E."/>
            <person name="Felis G.E."/>
            <person name="de Vos W.M."/>
            <person name="Barrangou R."/>
            <person name="Klaenhammer T.R."/>
            <person name="Caufield P.W."/>
            <person name="Cui Y."/>
            <person name="Zhang H."/>
            <person name="O'Toole P.W."/>
        </authorList>
    </citation>
    <scope>NUCLEOTIDE SEQUENCE [LARGE SCALE GENOMIC DNA]</scope>
    <source>
        <strain evidence="5 6">DSM 15814</strain>
    </source>
</reference>
<dbReference type="Proteomes" id="UP000051999">
    <property type="component" value="Unassembled WGS sequence"/>
</dbReference>
<feature type="domain" description="Cell envelope-related transcriptional attenuator" evidence="4">
    <location>
        <begin position="97"/>
        <end position="242"/>
    </location>
</feature>
<keyword evidence="3" id="KW-0472">Membrane</keyword>
<dbReference type="Pfam" id="PF03816">
    <property type="entry name" value="LytR_cpsA_psr"/>
    <property type="match status" value="1"/>
</dbReference>
<evidence type="ECO:0000256" key="3">
    <source>
        <dbReference type="SAM" id="Phobius"/>
    </source>
</evidence>
<dbReference type="RefSeq" id="WP_017261075.1">
    <property type="nucleotide sequence ID" value="NZ_AUAW01000016.1"/>
</dbReference>
<dbReference type="STRING" id="1114972.FD35_GL000962"/>
<feature type="compositionally biased region" description="Polar residues" evidence="2">
    <location>
        <begin position="378"/>
        <end position="388"/>
    </location>
</feature>
<dbReference type="eggNOG" id="COG1316">
    <property type="taxonomic scope" value="Bacteria"/>
</dbReference>
<evidence type="ECO:0000313" key="5">
    <source>
        <dbReference type="EMBL" id="KRL53710.1"/>
    </source>
</evidence>
<dbReference type="EMBL" id="AZFF01000016">
    <property type="protein sequence ID" value="KRL53710.1"/>
    <property type="molecule type" value="Genomic_DNA"/>
</dbReference>
<accession>A0A0R1RB87</accession>
<comment type="similarity">
    <text evidence="1">Belongs to the LytR/CpsA/Psr (LCP) family.</text>
</comment>
<feature type="region of interest" description="Disordered" evidence="2">
    <location>
        <begin position="353"/>
        <end position="388"/>
    </location>
</feature>